<feature type="transmembrane region" description="Helical" evidence="13">
    <location>
        <begin position="380"/>
        <end position="402"/>
    </location>
</feature>
<comment type="similarity">
    <text evidence="3">Belongs to the multi antimicrobial extrusion (MATE) (TC 2.A.66.1) family.</text>
</comment>
<dbReference type="InterPro" id="IPR048279">
    <property type="entry name" value="MdtK-like"/>
</dbReference>
<comment type="subcellular location">
    <subcellularLocation>
        <location evidence="2">Cell membrane</location>
        <topology evidence="2">Multi-pass membrane protein</topology>
    </subcellularLocation>
</comment>
<accession>A0ABQ0B0M3</accession>
<evidence type="ECO:0000256" key="4">
    <source>
        <dbReference type="ARBA" id="ARBA00020268"/>
    </source>
</evidence>
<dbReference type="PANTHER" id="PTHR43298">
    <property type="entry name" value="MULTIDRUG RESISTANCE PROTEIN NORM-RELATED"/>
    <property type="match status" value="1"/>
</dbReference>
<protein>
    <recommendedName>
        <fullName evidence="4">Probable multidrug resistance protein NorM</fullName>
    </recommendedName>
    <alternativeName>
        <fullName evidence="12">Multidrug-efflux transporter</fullName>
    </alternativeName>
</protein>
<proteinExistence type="inferred from homology"/>
<evidence type="ECO:0000256" key="1">
    <source>
        <dbReference type="ARBA" id="ARBA00003408"/>
    </source>
</evidence>
<keyword evidence="5" id="KW-0813">Transport</keyword>
<dbReference type="CDD" id="cd13138">
    <property type="entry name" value="MATE_yoeA_like"/>
    <property type="match status" value="1"/>
</dbReference>
<dbReference type="InterPro" id="IPR050222">
    <property type="entry name" value="MATE_MdtK"/>
</dbReference>
<evidence type="ECO:0000256" key="12">
    <source>
        <dbReference type="ARBA" id="ARBA00031636"/>
    </source>
</evidence>
<dbReference type="RefSeq" id="WP_390470552.1">
    <property type="nucleotide sequence ID" value="NZ_BAABXL010000001.1"/>
</dbReference>
<evidence type="ECO:0000313" key="14">
    <source>
        <dbReference type="EMBL" id="GAA6269826.1"/>
    </source>
</evidence>
<comment type="caution">
    <text evidence="14">The sequence shown here is derived from an EMBL/GenBank/DDBJ whole genome shotgun (WGS) entry which is preliminary data.</text>
</comment>
<keyword evidence="8 13" id="KW-0812">Transmembrane</keyword>
<evidence type="ECO:0000256" key="5">
    <source>
        <dbReference type="ARBA" id="ARBA00022448"/>
    </source>
</evidence>
<feature type="transmembrane region" description="Helical" evidence="13">
    <location>
        <begin position="282"/>
        <end position="302"/>
    </location>
</feature>
<dbReference type="EMBL" id="BAABXL010000001">
    <property type="protein sequence ID" value="GAA6269826.1"/>
    <property type="molecule type" value="Genomic_DNA"/>
</dbReference>
<organism evidence="14 15">
    <name type="scientific">Enterocloster alcoholdehydrogenati</name>
    <dbReference type="NCBI Taxonomy" id="2547410"/>
    <lineage>
        <taxon>Bacteria</taxon>
        <taxon>Bacillati</taxon>
        <taxon>Bacillota</taxon>
        <taxon>Clostridia</taxon>
        <taxon>Lachnospirales</taxon>
        <taxon>Lachnospiraceae</taxon>
        <taxon>Enterocloster</taxon>
    </lineage>
</organism>
<dbReference type="NCBIfam" id="TIGR00797">
    <property type="entry name" value="matE"/>
    <property type="match status" value="1"/>
</dbReference>
<keyword evidence="11 13" id="KW-0472">Membrane</keyword>
<evidence type="ECO:0000256" key="9">
    <source>
        <dbReference type="ARBA" id="ARBA00022989"/>
    </source>
</evidence>
<sequence length="412" mass="43256">MADSMIVGNFLGEEALAAVGASYALTNVFIMIAIGGGNGASVLTSQYLGAKDYARMKTSVFTALISFLTVSLILGGVGYYFNGTVLRALQTPDNIMAQAELYLGIYFLGMPFLFMYNVLAAVFNALGDSKTPLYLLVFSSILNVVMDIFSITVLGMGVDGAAAATVFSQGVSAVISFGLLIRKLKTYPSGAVKRYDSGMLAGGTRIALPSILQQSIVSIGMLLVQSVVNGFGSAVLAGYSAGSRIESICIVPMIATGNAVATFTAQNIGADRIDRVKRGYRISYAIVGAFAALIAFGVGIWNGEIIAAFLGGDTASEAFATGTGYLSFIGWFFVFIGLKACTDGVLRGAGDMAVFTAANLINLGIRVAVAFLLAPVWGVAAVWYAVPMGWTANYLISFAGYLSGKWSRRRVI</sequence>
<evidence type="ECO:0000256" key="6">
    <source>
        <dbReference type="ARBA" id="ARBA00022449"/>
    </source>
</evidence>
<keyword evidence="10" id="KW-0406">Ion transport</keyword>
<evidence type="ECO:0000256" key="3">
    <source>
        <dbReference type="ARBA" id="ARBA00010199"/>
    </source>
</evidence>
<dbReference type="PIRSF" id="PIRSF006603">
    <property type="entry name" value="DinF"/>
    <property type="match status" value="1"/>
</dbReference>
<keyword evidence="7" id="KW-1003">Cell membrane</keyword>
<evidence type="ECO:0000256" key="7">
    <source>
        <dbReference type="ARBA" id="ARBA00022475"/>
    </source>
</evidence>
<feature type="transmembrane region" description="Helical" evidence="13">
    <location>
        <begin position="353"/>
        <end position="374"/>
    </location>
</feature>
<dbReference type="InterPro" id="IPR002528">
    <property type="entry name" value="MATE_fam"/>
</dbReference>
<feature type="transmembrane region" description="Helical" evidence="13">
    <location>
        <begin position="133"/>
        <end position="155"/>
    </location>
</feature>
<keyword evidence="15" id="KW-1185">Reference proteome</keyword>
<comment type="function">
    <text evidence="1">Multidrug efflux pump.</text>
</comment>
<evidence type="ECO:0000256" key="8">
    <source>
        <dbReference type="ARBA" id="ARBA00022692"/>
    </source>
</evidence>
<keyword evidence="9 13" id="KW-1133">Transmembrane helix</keyword>
<reference evidence="14 15" key="1">
    <citation type="submission" date="2024-04" db="EMBL/GenBank/DDBJ databases">
        <title>Defined microbial consortia suppress multidrug-resistant proinflammatory Enterobacteriaceae via ecological control.</title>
        <authorList>
            <person name="Furuichi M."/>
            <person name="Kawaguchi T."/>
            <person name="Pust M."/>
            <person name="Yasuma K."/>
            <person name="Plichta D."/>
            <person name="Hasegawa N."/>
            <person name="Ohya T."/>
            <person name="Bhattarai S."/>
            <person name="Sasajima S."/>
            <person name="Aoto Y."/>
            <person name="Tuganbaev T."/>
            <person name="Yaginuma M."/>
            <person name="Ueda M."/>
            <person name="Okahashi N."/>
            <person name="Amafuji K."/>
            <person name="Kiridooshi Y."/>
            <person name="Sugita K."/>
            <person name="Strazar M."/>
            <person name="Skelly A."/>
            <person name="Suda W."/>
            <person name="Hattori M."/>
            <person name="Nakamoto N."/>
            <person name="Caballero S."/>
            <person name="Norman J."/>
            <person name="Olle B."/>
            <person name="Tanoue T."/>
            <person name="Arita M."/>
            <person name="Bucci V."/>
            <person name="Atarashi K."/>
            <person name="Xavier R."/>
            <person name="Honda K."/>
        </authorList>
    </citation>
    <scope>NUCLEOTIDE SEQUENCE [LARGE SCALE GENOMIC DNA]</scope>
    <source>
        <strain evidence="15">f13</strain>
    </source>
</reference>
<dbReference type="PANTHER" id="PTHR43298:SF2">
    <property type="entry name" value="FMN_FAD EXPORTER YEEO-RELATED"/>
    <property type="match status" value="1"/>
</dbReference>
<feature type="transmembrane region" description="Helical" evidence="13">
    <location>
        <begin position="322"/>
        <end position="341"/>
    </location>
</feature>
<dbReference type="Pfam" id="PF01554">
    <property type="entry name" value="MatE"/>
    <property type="match status" value="2"/>
</dbReference>
<feature type="transmembrane region" description="Helical" evidence="13">
    <location>
        <begin position="101"/>
        <end position="126"/>
    </location>
</feature>
<keyword evidence="6" id="KW-0050">Antiport</keyword>
<feature type="transmembrane region" description="Helical" evidence="13">
    <location>
        <begin position="60"/>
        <end position="81"/>
    </location>
</feature>
<evidence type="ECO:0000256" key="10">
    <source>
        <dbReference type="ARBA" id="ARBA00023065"/>
    </source>
</evidence>
<evidence type="ECO:0000256" key="13">
    <source>
        <dbReference type="SAM" id="Phobius"/>
    </source>
</evidence>
<dbReference type="Proteomes" id="UP001600894">
    <property type="component" value="Unassembled WGS sequence"/>
</dbReference>
<name>A0ABQ0B0M3_9FIRM</name>
<evidence type="ECO:0000256" key="11">
    <source>
        <dbReference type="ARBA" id="ARBA00023136"/>
    </source>
</evidence>
<evidence type="ECO:0000256" key="2">
    <source>
        <dbReference type="ARBA" id="ARBA00004651"/>
    </source>
</evidence>
<evidence type="ECO:0000313" key="15">
    <source>
        <dbReference type="Proteomes" id="UP001600894"/>
    </source>
</evidence>
<gene>
    <name evidence="14" type="ORF">F130042H8_28860</name>
</gene>
<feature type="transmembrane region" description="Helical" evidence="13">
    <location>
        <begin position="161"/>
        <end position="181"/>
    </location>
</feature>